<feature type="compositionally biased region" description="Basic and acidic residues" evidence="1">
    <location>
        <begin position="33"/>
        <end position="48"/>
    </location>
</feature>
<evidence type="ECO:0000313" key="3">
    <source>
        <dbReference type="Proteomes" id="UP000026961"/>
    </source>
</evidence>
<reference evidence="2" key="2">
    <citation type="submission" date="2018-05" db="EMBL/GenBank/DDBJ databases">
        <title>OgluRS3 (Oryza glumaepatula Reference Sequence Version 3).</title>
        <authorList>
            <person name="Zhang J."/>
            <person name="Kudrna D."/>
            <person name="Lee S."/>
            <person name="Talag J."/>
            <person name="Welchert J."/>
            <person name="Wing R.A."/>
        </authorList>
    </citation>
    <scope>NUCLEOTIDE SEQUENCE [LARGE SCALE GENOMIC DNA]</scope>
</reference>
<sequence length="215" mass="22316">MVLSDVATESVWDPRGPHISGLAGRWAGGQRAEAGEDEVRRPVTDDGRCSGGGGGDDDDAGARGPPPMVTVDTATAAPLLSRRAPCPRCSSPWWAQATSPSASPSRGLSPPEAGGIRWGNGGEGLPPMAMGDTTMAASLLSPSPTCGARTRRAATATARPRAGSARAPDVVLVPCPQLLRGGLHLRRGRVIGDDRVSGRRCLPFPPPLPPRRRDR</sequence>
<dbReference type="Proteomes" id="UP000026961">
    <property type="component" value="Chromosome 7"/>
</dbReference>
<name>A0A0E0ANA3_9ORYZ</name>
<proteinExistence type="predicted"/>
<dbReference type="AlphaFoldDB" id="A0A0E0ANA3"/>
<feature type="compositionally biased region" description="Polar residues" evidence="1">
    <location>
        <begin position="96"/>
        <end position="106"/>
    </location>
</feature>
<dbReference type="HOGENOM" id="CLU_1285043_0_0_1"/>
<evidence type="ECO:0000313" key="2">
    <source>
        <dbReference type="EnsemblPlants" id="OGLUM07G23790.1"/>
    </source>
</evidence>
<dbReference type="EnsemblPlants" id="OGLUM07G23790.1">
    <property type="protein sequence ID" value="OGLUM07G23790.1"/>
    <property type="gene ID" value="OGLUM07G23790"/>
</dbReference>
<evidence type="ECO:0000256" key="1">
    <source>
        <dbReference type="SAM" id="MobiDB-lite"/>
    </source>
</evidence>
<organism evidence="2">
    <name type="scientific">Oryza glumipatula</name>
    <dbReference type="NCBI Taxonomy" id="40148"/>
    <lineage>
        <taxon>Eukaryota</taxon>
        <taxon>Viridiplantae</taxon>
        <taxon>Streptophyta</taxon>
        <taxon>Embryophyta</taxon>
        <taxon>Tracheophyta</taxon>
        <taxon>Spermatophyta</taxon>
        <taxon>Magnoliopsida</taxon>
        <taxon>Liliopsida</taxon>
        <taxon>Poales</taxon>
        <taxon>Poaceae</taxon>
        <taxon>BOP clade</taxon>
        <taxon>Oryzoideae</taxon>
        <taxon>Oryzeae</taxon>
        <taxon>Oryzinae</taxon>
        <taxon>Oryza</taxon>
    </lineage>
</organism>
<feature type="region of interest" description="Disordered" evidence="1">
    <location>
        <begin position="1"/>
        <end position="116"/>
    </location>
</feature>
<accession>A0A0E0ANA3</accession>
<reference evidence="2" key="1">
    <citation type="submission" date="2015-04" db="UniProtKB">
        <authorList>
            <consortium name="EnsemblPlants"/>
        </authorList>
    </citation>
    <scope>IDENTIFICATION</scope>
</reference>
<protein>
    <submittedName>
        <fullName evidence="2">Uncharacterized protein</fullName>
    </submittedName>
</protein>
<feature type="region of interest" description="Disordered" evidence="1">
    <location>
        <begin position="196"/>
        <end position="215"/>
    </location>
</feature>
<keyword evidence="3" id="KW-1185">Reference proteome</keyword>
<dbReference type="Gramene" id="OGLUM07G23790.1">
    <property type="protein sequence ID" value="OGLUM07G23790.1"/>
    <property type="gene ID" value="OGLUM07G23790"/>
</dbReference>